<evidence type="ECO:0008006" key="5">
    <source>
        <dbReference type="Google" id="ProtNLM"/>
    </source>
</evidence>
<feature type="coiled-coil region" evidence="1">
    <location>
        <begin position="153"/>
        <end position="318"/>
    </location>
</feature>
<accession>A0A8T0A6U2</accession>
<evidence type="ECO:0000313" key="4">
    <source>
        <dbReference type="Proteomes" id="UP000606274"/>
    </source>
</evidence>
<name>A0A8T0A6U2_SILME</name>
<dbReference type="PANTHER" id="PTHR23171:SF17">
    <property type="entry name" value="TUFTELIN"/>
    <property type="match status" value="1"/>
</dbReference>
<evidence type="ECO:0000256" key="1">
    <source>
        <dbReference type="SAM" id="Coils"/>
    </source>
</evidence>
<comment type="caution">
    <text evidence="3">The sequence shown here is derived from an EMBL/GenBank/DDBJ whole genome shotgun (WGS) entry which is preliminary data.</text>
</comment>
<dbReference type="AlphaFoldDB" id="A0A8T0A6U2"/>
<feature type="region of interest" description="Disordered" evidence="2">
    <location>
        <begin position="104"/>
        <end position="127"/>
    </location>
</feature>
<dbReference type="GO" id="GO:0035556">
    <property type="term" value="P:intracellular signal transduction"/>
    <property type="evidence" value="ECO:0007669"/>
    <property type="project" value="TreeGrafter"/>
</dbReference>
<dbReference type="Proteomes" id="UP000606274">
    <property type="component" value="Unassembled WGS sequence"/>
</dbReference>
<evidence type="ECO:0000256" key="2">
    <source>
        <dbReference type="SAM" id="MobiDB-lite"/>
    </source>
</evidence>
<reference evidence="3" key="1">
    <citation type="submission" date="2020-08" db="EMBL/GenBank/DDBJ databases">
        <title>Chromosome-level assembly of Southern catfish (Silurus meridionalis) provides insights into visual adaptation to the nocturnal and benthic lifestyles.</title>
        <authorList>
            <person name="Zhang Y."/>
            <person name="Wang D."/>
            <person name="Peng Z."/>
        </authorList>
    </citation>
    <scope>NUCLEOTIDE SEQUENCE</scope>
    <source>
        <strain evidence="3">SWU-2019-XX</strain>
        <tissue evidence="3">Muscle</tissue>
    </source>
</reference>
<keyword evidence="4" id="KW-1185">Reference proteome</keyword>
<sequence length="365" mass="42245">MFSIRMRLQGIFKLTVHNHNQNLAAETLNDITNKPAVVCGKQCQIKPDSSTHFGEKIEVIKVYLERGRQEQDKEQPSVTMLTDEVSQIQEVRYCLKTLREQMAARQHNSNNKSPANGIRVNIPTNKSPVSNASVDALVPESQEEECVRLREMTKHLYAQLQEVEKRHQEEKEALKAENREYLRHLEEQNEHLQQAQKQAEGQGKRIEELQTLLGNLKLENASLHDQMAAGEAELQELRALKNGEDGKRCKQLEIEQAVLKQKIHQLDDMLKSQQRKVRHMIEQLQNSRTMMEERERLIGDLEERVAFLEAENREMRDQIEFCPDEQTLNSFQSEKEAQIVYSKPLIPTSPGNKPLPFIKVIEIKS</sequence>
<evidence type="ECO:0000313" key="3">
    <source>
        <dbReference type="EMBL" id="KAF7686194.1"/>
    </source>
</evidence>
<gene>
    <name evidence="3" type="ORF">HF521_015556</name>
</gene>
<dbReference type="EMBL" id="JABFDY010000029">
    <property type="protein sequence ID" value="KAF7686194.1"/>
    <property type="molecule type" value="Genomic_DNA"/>
</dbReference>
<protein>
    <recommendedName>
        <fullName evidence="5">Tuftelin</fullName>
    </recommendedName>
</protein>
<organism evidence="3 4">
    <name type="scientific">Silurus meridionalis</name>
    <name type="common">Southern catfish</name>
    <name type="synonym">Silurus soldatovi meridionalis</name>
    <dbReference type="NCBI Taxonomy" id="175797"/>
    <lineage>
        <taxon>Eukaryota</taxon>
        <taxon>Metazoa</taxon>
        <taxon>Chordata</taxon>
        <taxon>Craniata</taxon>
        <taxon>Vertebrata</taxon>
        <taxon>Euteleostomi</taxon>
        <taxon>Actinopterygii</taxon>
        <taxon>Neopterygii</taxon>
        <taxon>Teleostei</taxon>
        <taxon>Ostariophysi</taxon>
        <taxon>Siluriformes</taxon>
        <taxon>Siluridae</taxon>
        <taxon>Silurus</taxon>
    </lineage>
</organism>
<proteinExistence type="predicted"/>
<dbReference type="InterPro" id="IPR051375">
    <property type="entry name" value="Tuftelin_GRINL1A/MYZAP/CCD68"/>
</dbReference>
<dbReference type="PANTHER" id="PTHR23171">
    <property type="entry name" value="GDOWN1"/>
    <property type="match status" value="1"/>
</dbReference>
<keyword evidence="1" id="KW-0175">Coiled coil</keyword>